<dbReference type="Gene3D" id="1.10.10.10">
    <property type="entry name" value="Winged helix-like DNA-binding domain superfamily/Winged helix DNA-binding domain"/>
    <property type="match status" value="1"/>
</dbReference>
<dbReference type="Proteomes" id="UP001254813">
    <property type="component" value="Unassembled WGS sequence"/>
</dbReference>
<dbReference type="PANTHER" id="PTHR30136">
    <property type="entry name" value="HELIX-TURN-HELIX TRANSCRIPTIONAL REGULATOR, ICLR FAMILY"/>
    <property type="match status" value="1"/>
</dbReference>
<keyword evidence="1" id="KW-0805">Transcription regulation</keyword>
<dbReference type="SUPFAM" id="SSF46785">
    <property type="entry name" value="Winged helix' DNA-binding domain"/>
    <property type="match status" value="1"/>
</dbReference>
<evidence type="ECO:0000313" key="6">
    <source>
        <dbReference type="EMBL" id="MDS0295471.1"/>
    </source>
</evidence>
<keyword evidence="7" id="KW-1185">Reference proteome</keyword>
<dbReference type="PANTHER" id="PTHR30136:SF35">
    <property type="entry name" value="HTH-TYPE TRANSCRIPTIONAL REGULATOR RV1719"/>
    <property type="match status" value="1"/>
</dbReference>
<dbReference type="Pfam" id="PF09339">
    <property type="entry name" value="HTH_IclR"/>
    <property type="match status" value="1"/>
</dbReference>
<dbReference type="InterPro" id="IPR005471">
    <property type="entry name" value="Tscrpt_reg_IclR_N"/>
</dbReference>
<gene>
    <name evidence="6" type="ORF">NDI79_14965</name>
</gene>
<dbReference type="SUPFAM" id="SSF55781">
    <property type="entry name" value="GAF domain-like"/>
    <property type="match status" value="1"/>
</dbReference>
<keyword evidence="3" id="KW-0804">Transcription</keyword>
<organism evidence="6 7">
    <name type="scientific">Halogeometricum luteum</name>
    <dbReference type="NCBI Taxonomy" id="2950537"/>
    <lineage>
        <taxon>Archaea</taxon>
        <taxon>Methanobacteriati</taxon>
        <taxon>Methanobacteriota</taxon>
        <taxon>Stenosarchaea group</taxon>
        <taxon>Halobacteria</taxon>
        <taxon>Halobacteriales</taxon>
        <taxon>Haloferacaceae</taxon>
        <taxon>Halogeometricum</taxon>
    </lineage>
</organism>
<dbReference type="InterPro" id="IPR014757">
    <property type="entry name" value="Tscrpt_reg_IclR_C"/>
</dbReference>
<comment type="caution">
    <text evidence="6">The sequence shown here is derived from an EMBL/GenBank/DDBJ whole genome shotgun (WGS) entry which is preliminary data.</text>
</comment>
<feature type="domain" description="HTH iclR-type" evidence="4">
    <location>
        <begin position="20"/>
        <end position="79"/>
    </location>
</feature>
<accession>A0ABU2G3V0</accession>
<evidence type="ECO:0000256" key="2">
    <source>
        <dbReference type="ARBA" id="ARBA00023125"/>
    </source>
</evidence>
<evidence type="ECO:0000259" key="4">
    <source>
        <dbReference type="PROSITE" id="PS51077"/>
    </source>
</evidence>
<dbReference type="InterPro" id="IPR050707">
    <property type="entry name" value="HTH_MetabolicPath_Reg"/>
</dbReference>
<feature type="domain" description="IclR-ED" evidence="5">
    <location>
        <begin position="80"/>
        <end position="264"/>
    </location>
</feature>
<protein>
    <submittedName>
        <fullName evidence="6">IclR family transcriptional regulator</fullName>
    </submittedName>
</protein>
<dbReference type="CDD" id="cd00090">
    <property type="entry name" value="HTH_ARSR"/>
    <property type="match status" value="1"/>
</dbReference>
<dbReference type="InterPro" id="IPR036388">
    <property type="entry name" value="WH-like_DNA-bd_sf"/>
</dbReference>
<dbReference type="EMBL" id="JAMQOQ010000004">
    <property type="protein sequence ID" value="MDS0295471.1"/>
    <property type="molecule type" value="Genomic_DNA"/>
</dbReference>
<keyword evidence="2" id="KW-0238">DNA-binding</keyword>
<sequence length="265" mass="29795">MTERFIETIVIETTAGTAPIKAVKVSFELIELLRELDGAGVSEVAQRLDKPTSTVHDHLRTLEQEEYLIKEGDTYHVSTRFLQLGDQARSRKKVFKIARPEINQLAQISGEHANLMIEEHGMGVFLYRSRGPDAVQLDTHAGMRVPLQTTALGKTIMANRPREEVEAILDRHGLPQVTDSTITDRDELFDVLEEVRARGYAYDDEERVKGMRCVAAPITDEDGYAIAAVSVSGPKSRMREERFTEEVPEQILRSANVVEVNLTYS</sequence>
<dbReference type="Gene3D" id="3.30.450.40">
    <property type="match status" value="1"/>
</dbReference>
<dbReference type="PROSITE" id="PS51077">
    <property type="entry name" value="HTH_ICLR"/>
    <property type="match status" value="1"/>
</dbReference>
<dbReference type="RefSeq" id="WP_310929390.1">
    <property type="nucleotide sequence ID" value="NZ_JAMQOQ010000004.1"/>
</dbReference>
<evidence type="ECO:0000313" key="7">
    <source>
        <dbReference type="Proteomes" id="UP001254813"/>
    </source>
</evidence>
<dbReference type="PROSITE" id="PS51078">
    <property type="entry name" value="ICLR_ED"/>
    <property type="match status" value="1"/>
</dbReference>
<dbReference type="Pfam" id="PF01614">
    <property type="entry name" value="IclR_C"/>
    <property type="match status" value="1"/>
</dbReference>
<reference evidence="6 7" key="1">
    <citation type="submission" date="2022-06" db="EMBL/GenBank/DDBJ databases">
        <title>Halogeometricum sp. a new haloarchaeum isolate from saline soil.</title>
        <authorList>
            <person name="Strakova D."/>
            <person name="Galisteo C."/>
            <person name="Sanchez-Porro C."/>
            <person name="Ventosa A."/>
        </authorList>
    </citation>
    <scope>NUCLEOTIDE SEQUENCE [LARGE SCALE GENOMIC DNA]</scope>
    <source>
        <strain evidence="7">S3BR25-2</strain>
    </source>
</reference>
<name>A0ABU2G3V0_9EURY</name>
<dbReference type="InterPro" id="IPR029016">
    <property type="entry name" value="GAF-like_dom_sf"/>
</dbReference>
<evidence type="ECO:0000256" key="1">
    <source>
        <dbReference type="ARBA" id="ARBA00023015"/>
    </source>
</evidence>
<dbReference type="InterPro" id="IPR011991">
    <property type="entry name" value="ArsR-like_HTH"/>
</dbReference>
<proteinExistence type="predicted"/>
<evidence type="ECO:0000259" key="5">
    <source>
        <dbReference type="PROSITE" id="PS51078"/>
    </source>
</evidence>
<dbReference type="InterPro" id="IPR036390">
    <property type="entry name" value="WH_DNA-bd_sf"/>
</dbReference>
<dbReference type="SMART" id="SM00346">
    <property type="entry name" value="HTH_ICLR"/>
    <property type="match status" value="1"/>
</dbReference>
<evidence type="ECO:0000256" key="3">
    <source>
        <dbReference type="ARBA" id="ARBA00023163"/>
    </source>
</evidence>